<name>A0A1R1C047_PAEAM</name>
<dbReference type="RefSeq" id="WP_076331713.1">
    <property type="nucleotide sequence ID" value="NZ_MRTJ01000002.1"/>
</dbReference>
<gene>
    <name evidence="2" type="ORF">BK131_11725</name>
</gene>
<proteinExistence type="predicted"/>
<organism evidence="2 3">
    <name type="scientific">Paenibacillus amylolyticus</name>
    <dbReference type="NCBI Taxonomy" id="1451"/>
    <lineage>
        <taxon>Bacteria</taxon>
        <taxon>Bacillati</taxon>
        <taxon>Bacillota</taxon>
        <taxon>Bacilli</taxon>
        <taxon>Bacillales</taxon>
        <taxon>Paenibacillaceae</taxon>
        <taxon>Paenibacillus</taxon>
    </lineage>
</organism>
<dbReference type="Proteomes" id="UP000187134">
    <property type="component" value="Unassembled WGS sequence"/>
</dbReference>
<evidence type="ECO:0000313" key="3">
    <source>
        <dbReference type="Proteomes" id="UP000187134"/>
    </source>
</evidence>
<evidence type="ECO:0000313" key="2">
    <source>
        <dbReference type="EMBL" id="OMF15522.1"/>
    </source>
</evidence>
<protein>
    <recommendedName>
        <fullName evidence="1">Fe/B12 periplasmic-binding domain-containing protein</fullName>
    </recommendedName>
</protein>
<dbReference type="SUPFAM" id="SSF53807">
    <property type="entry name" value="Helical backbone' metal receptor"/>
    <property type="match status" value="1"/>
</dbReference>
<evidence type="ECO:0000259" key="1">
    <source>
        <dbReference type="PROSITE" id="PS50983"/>
    </source>
</evidence>
<dbReference type="Gene3D" id="3.40.50.1980">
    <property type="entry name" value="Nitrogenase molybdenum iron protein domain"/>
    <property type="match status" value="1"/>
</dbReference>
<dbReference type="Pfam" id="PF01497">
    <property type="entry name" value="Peripla_BP_2"/>
    <property type="match status" value="1"/>
</dbReference>
<dbReference type="OrthoDB" id="9816357at2"/>
<comment type="caution">
    <text evidence="2">The sequence shown here is derived from an EMBL/GenBank/DDBJ whole genome shotgun (WGS) entry which is preliminary data.</text>
</comment>
<feature type="domain" description="Fe/B12 periplasmic-binding" evidence="1">
    <location>
        <begin position="1"/>
        <end position="74"/>
    </location>
</feature>
<dbReference type="EMBL" id="MRTJ01000002">
    <property type="protein sequence ID" value="OMF15522.1"/>
    <property type="molecule type" value="Genomic_DNA"/>
</dbReference>
<reference evidence="2 3" key="1">
    <citation type="submission" date="2016-11" db="EMBL/GenBank/DDBJ databases">
        <title>Paenibacillus species isolates.</title>
        <authorList>
            <person name="Beno S.M."/>
        </authorList>
    </citation>
    <scope>NUCLEOTIDE SEQUENCE [LARGE SCALE GENOMIC DNA]</scope>
    <source>
        <strain evidence="2 3">FSL H8-0246</strain>
    </source>
</reference>
<dbReference type="InterPro" id="IPR002491">
    <property type="entry name" value="ABC_transptr_periplasmic_BD"/>
</dbReference>
<sequence>MEEMVMINPDFLFILSHTTNDEAKEMIENNFKSNPAWSSLSAISNDQMYFLPKDKFVLWLLVLMLPNPINIWQT</sequence>
<dbReference type="PROSITE" id="PS50983">
    <property type="entry name" value="FE_B12_PBP"/>
    <property type="match status" value="1"/>
</dbReference>
<dbReference type="AlphaFoldDB" id="A0A1R1C047"/>
<accession>A0A1R1C047</accession>